<evidence type="ECO:0000313" key="2">
    <source>
        <dbReference type="Proteomes" id="UP000017127"/>
    </source>
</evidence>
<name>U7QK65_9CYAN</name>
<proteinExistence type="predicted"/>
<organism evidence="1 2">
    <name type="scientific">Lyngbya aestuarii BL J</name>
    <dbReference type="NCBI Taxonomy" id="1348334"/>
    <lineage>
        <taxon>Bacteria</taxon>
        <taxon>Bacillati</taxon>
        <taxon>Cyanobacteriota</taxon>
        <taxon>Cyanophyceae</taxon>
        <taxon>Oscillatoriophycideae</taxon>
        <taxon>Oscillatoriales</taxon>
        <taxon>Microcoleaceae</taxon>
        <taxon>Lyngbya</taxon>
    </lineage>
</organism>
<protein>
    <submittedName>
        <fullName evidence="1">Uncharacterized protein</fullName>
    </submittedName>
</protein>
<evidence type="ECO:0000313" key="1">
    <source>
        <dbReference type="EMBL" id="ERT07662.1"/>
    </source>
</evidence>
<gene>
    <name evidence="1" type="ORF">M595_2365</name>
</gene>
<dbReference type="PATRIC" id="fig|1348334.3.peg.2295"/>
<dbReference type="AlphaFoldDB" id="U7QK65"/>
<reference evidence="1 2" key="1">
    <citation type="journal article" date="2013" name="Front. Microbiol.">
        <title>Comparative genomic analyses of the cyanobacterium, Lyngbya aestuarii BL J, a powerful hydrogen producer.</title>
        <authorList>
            <person name="Kothari A."/>
            <person name="Vaughn M."/>
            <person name="Garcia-Pichel F."/>
        </authorList>
    </citation>
    <scope>NUCLEOTIDE SEQUENCE [LARGE SCALE GENOMIC DNA]</scope>
    <source>
        <strain evidence="1 2">BL J</strain>
    </source>
</reference>
<accession>U7QK65</accession>
<sequence length="267" mass="30223">MMVSQLPQSEQVHQALAEITAFEQSKVPGVWRGLDKNQLIVQLRSRINNPLTLNQGSQPFCGPAVIIFELIRRDPLSYVKICRNLFQIGGFHTQNGTWISASENLLNGEGNYRMPQVDWMILSILRESENLMVPIHPNTSDIVRNVGGMTKSWEIAKWVKEILGYQKIQYKNTYLFGDLEAMQDVSEALNLGGVALALINDGGLLRNQPPRIPYPSHWVSILGNIVVQSKSSVLFEVYTWAKKMQVQVDEVTFKTHFWGVVIGKTTR</sequence>
<dbReference type="OrthoDB" id="527753at2"/>
<dbReference type="EMBL" id="AUZM01000019">
    <property type="protein sequence ID" value="ERT07662.1"/>
    <property type="molecule type" value="Genomic_DNA"/>
</dbReference>
<comment type="caution">
    <text evidence="1">The sequence shown here is derived from an EMBL/GenBank/DDBJ whole genome shotgun (WGS) entry which is preliminary data.</text>
</comment>
<keyword evidence="2" id="KW-1185">Reference proteome</keyword>
<dbReference type="Proteomes" id="UP000017127">
    <property type="component" value="Unassembled WGS sequence"/>
</dbReference>